<gene>
    <name evidence="1" type="ORF">fugu_010654</name>
</gene>
<dbReference type="PANTHER" id="PTHR46907">
    <property type="entry name" value="HEAT SHOCK PROTEIN BETA-7-RELATED"/>
    <property type="match status" value="1"/>
</dbReference>
<proteinExistence type="predicted"/>
<keyword evidence="2" id="KW-1185">Reference proteome</keyword>
<dbReference type="EMBL" id="SWLE01000003">
    <property type="protein sequence ID" value="TNN01272.1"/>
    <property type="molecule type" value="Genomic_DNA"/>
</dbReference>
<evidence type="ECO:0000313" key="2">
    <source>
        <dbReference type="Proteomes" id="UP000516260"/>
    </source>
</evidence>
<accession>A0A4Z2CAK5</accession>
<sequence length="147" mass="15639">MKSLAVPAVRPPLADTADHHTDTPRCCVVQLLQVVLWRAGRAAPGAPCDVWEIATTCQLTSGSLSRTTVVVMAFNHHVVIQAQKVLDDGSVSDTFTHKSLFPEDMDPLSLCGTLHADGTLVVSVRRASASGGQEALAGPTYRSEAYL</sequence>
<evidence type="ECO:0000313" key="1">
    <source>
        <dbReference type="EMBL" id="TNN01272.1"/>
    </source>
</evidence>
<comment type="caution">
    <text evidence="1">The sequence shown here is derived from an EMBL/GenBank/DDBJ whole genome shotgun (WGS) entry which is preliminary data.</text>
</comment>
<evidence type="ECO:0008006" key="3">
    <source>
        <dbReference type="Google" id="ProtNLM"/>
    </source>
</evidence>
<dbReference type="AlphaFoldDB" id="A0A4Z2CAK5"/>
<name>A0A4Z2CAK5_9TELE</name>
<organism evidence="1 2">
    <name type="scientific">Takifugu bimaculatus</name>
    <dbReference type="NCBI Taxonomy" id="433685"/>
    <lineage>
        <taxon>Eukaryota</taxon>
        <taxon>Metazoa</taxon>
        <taxon>Chordata</taxon>
        <taxon>Craniata</taxon>
        <taxon>Vertebrata</taxon>
        <taxon>Euteleostomi</taxon>
        <taxon>Actinopterygii</taxon>
        <taxon>Neopterygii</taxon>
        <taxon>Teleostei</taxon>
        <taxon>Neoteleostei</taxon>
        <taxon>Acanthomorphata</taxon>
        <taxon>Eupercaria</taxon>
        <taxon>Tetraodontiformes</taxon>
        <taxon>Tetradontoidea</taxon>
        <taxon>Tetraodontidae</taxon>
        <taxon>Takifugu</taxon>
    </lineage>
</organism>
<protein>
    <recommendedName>
        <fullName evidence="3">SHSP domain-containing protein</fullName>
    </recommendedName>
</protein>
<dbReference type="Proteomes" id="UP000516260">
    <property type="component" value="Chromosome 11"/>
</dbReference>
<dbReference type="PANTHER" id="PTHR46907:SF1">
    <property type="entry name" value="HEAT SHOCK PROTEIN FAMILY B (SMALL) MEMBER 7"/>
    <property type="match status" value="1"/>
</dbReference>
<reference evidence="1 2" key="1">
    <citation type="submission" date="2019-04" db="EMBL/GenBank/DDBJ databases">
        <title>The sequence and de novo assembly of Takifugu bimaculatus genome using PacBio and Hi-C technologies.</title>
        <authorList>
            <person name="Xu P."/>
            <person name="Liu B."/>
            <person name="Zhou Z."/>
        </authorList>
    </citation>
    <scope>NUCLEOTIDE SEQUENCE [LARGE SCALE GENOMIC DNA]</scope>
    <source>
        <strain evidence="1">TB-2018</strain>
        <tissue evidence="1">Muscle</tissue>
    </source>
</reference>